<evidence type="ECO:0000256" key="8">
    <source>
        <dbReference type="SAM" id="Coils"/>
    </source>
</evidence>
<keyword evidence="4 6" id="KW-0694">RNA-binding</keyword>
<evidence type="ECO:0000256" key="7">
    <source>
        <dbReference type="PIRNR" id="PIRNR036424"/>
    </source>
</evidence>
<evidence type="ECO:0000256" key="3">
    <source>
        <dbReference type="ARBA" id="ARBA00022540"/>
    </source>
</evidence>
<dbReference type="HAMAP" id="MF_03001">
    <property type="entry name" value="eIF3b"/>
    <property type="match status" value="1"/>
</dbReference>
<dbReference type="PANTHER" id="PTHR14068">
    <property type="entry name" value="EUKARYOTIC TRANSLATION INITIATION FACTOR 3 EIF3 -RELATED"/>
    <property type="match status" value="1"/>
</dbReference>
<dbReference type="CDD" id="cd12278">
    <property type="entry name" value="RRM_eIF3B"/>
    <property type="match status" value="1"/>
</dbReference>
<dbReference type="InterPro" id="IPR015943">
    <property type="entry name" value="WD40/YVTN_repeat-like_dom_sf"/>
</dbReference>
<evidence type="ECO:0000256" key="2">
    <source>
        <dbReference type="ARBA" id="ARBA00022490"/>
    </source>
</evidence>
<dbReference type="InterPro" id="IPR013979">
    <property type="entry name" value="TIF_beta_prop-like"/>
</dbReference>
<dbReference type="GO" id="GO:0005852">
    <property type="term" value="C:eukaryotic translation initiation factor 3 complex"/>
    <property type="evidence" value="ECO:0007669"/>
    <property type="project" value="UniProtKB-UniRule"/>
</dbReference>
<dbReference type="InterPro" id="IPR012677">
    <property type="entry name" value="Nucleotide-bd_a/b_plait_sf"/>
</dbReference>
<evidence type="ECO:0000313" key="10">
    <source>
        <dbReference type="EMBL" id="PWN95013.1"/>
    </source>
</evidence>
<dbReference type="Proteomes" id="UP000245946">
    <property type="component" value="Unassembled WGS sequence"/>
</dbReference>
<evidence type="ECO:0000256" key="5">
    <source>
        <dbReference type="ARBA" id="ARBA00022917"/>
    </source>
</evidence>
<keyword evidence="8" id="KW-0175">Coiled coil</keyword>
<dbReference type="GO" id="GO:0033290">
    <property type="term" value="C:eukaryotic 48S preinitiation complex"/>
    <property type="evidence" value="ECO:0007669"/>
    <property type="project" value="UniProtKB-UniRule"/>
</dbReference>
<keyword evidence="11" id="KW-1185">Reference proteome</keyword>
<proteinExistence type="inferred from homology"/>
<dbReference type="STRING" id="58919.A0A316Z4B3"/>
<dbReference type="Gene3D" id="2.130.10.10">
    <property type="entry name" value="YVTN repeat-like/Quinoprotein amine dehydrogenase"/>
    <property type="match status" value="2"/>
</dbReference>
<keyword evidence="2 6" id="KW-0963">Cytoplasm</keyword>
<dbReference type="PANTHER" id="PTHR14068:SF0">
    <property type="entry name" value="EUKARYOTIC TRANSLATION INITIATION FACTOR 3 SUBUNIT B"/>
    <property type="match status" value="1"/>
</dbReference>
<comment type="similarity">
    <text evidence="6 7">Belongs to the eIF-3 subunit B family.</text>
</comment>
<dbReference type="AlphaFoldDB" id="A0A316Z4B3"/>
<feature type="coiled-coil region" evidence="8">
    <location>
        <begin position="645"/>
        <end position="738"/>
    </location>
</feature>
<dbReference type="GO" id="GO:0003723">
    <property type="term" value="F:RNA binding"/>
    <property type="evidence" value="ECO:0007669"/>
    <property type="project" value="UniProtKB-UniRule"/>
</dbReference>
<comment type="subcellular location">
    <subcellularLocation>
        <location evidence="1 6 7">Cytoplasm</location>
    </subcellularLocation>
</comment>
<dbReference type="Gene3D" id="3.30.70.330">
    <property type="match status" value="1"/>
</dbReference>
<keyword evidence="3 6" id="KW-0396">Initiation factor</keyword>
<name>A0A316Z4B3_9BASI</name>
<protein>
    <recommendedName>
        <fullName evidence="6">Eukaryotic translation initiation factor 3 subunit B</fullName>
        <shortName evidence="6">eIF3b</shortName>
    </recommendedName>
    <alternativeName>
        <fullName evidence="6">Eukaryotic translation initiation factor 3 90 kDa subunit homolog</fullName>
        <shortName evidence="6">eIF3 p90</shortName>
    </alternativeName>
    <alternativeName>
        <fullName evidence="6">Translation initiation factor eIF3, p90 subunit homolog</fullName>
    </alternativeName>
</protein>
<evidence type="ECO:0000256" key="4">
    <source>
        <dbReference type="ARBA" id="ARBA00022884"/>
    </source>
</evidence>
<sequence>MASADAGPSVPDSEIDFSDIIAKYAVRFDEGLDDVVVLDNVPVITQERQTKLFDTIIKRFKTHAGIDVPPEGMHIPYGEDGNSKGYMFMELASPSDAALAARLMDGYAFDKRHRFAVNRFTDIEKLANLDDEYAEPEAAPYEDREHLRSWLLDPANRDQLVMCRGDDVQIAWHNRAGAPEVAHERQRWTESYVQWSPLGTFLTTFHRQGIALWGGASWERFMRFAHPGARLVDFSPSEKYMVTWSHDAIVVPEGAPQGPQFFSADDEGNRVAVWEVRTGHLLRTFPVAQDGEAGAAGRGFSWPLLKWSGDDQYCARVVPGKQISVYELPSMGLLDKKSIAVEGVVDFEWCPLSDKDRDAIEAWGDGSNPPKGARKPRDNMISFWLPEVANQPARATVMAIPSREIIRSKNLFNVSDCKLHWHPQGDYLCVKVDRHTKTKKSTFCNFELFRMREKDYPVEVVEIKDPVTAFAWEPHGSHFVVISSNDPNLGQPAPGIVIKTQLNFFHLDQKKGDFRLLKTIDNKSCNTVFWSPKGRHVVVATLGSSQRFDLEFYDVTFGEEVRQGSAASDPAEEVRLIGSGEHYGITDLEWDPSGRFVSSSASTWRHQLENGYAVWTFSGKELQKQVQDRFKQILWRPRPRTLLSKEQMKNVRRNLRDIGKQFEEEDAAEESNLALANREQYERALDEWRAYRARSKQELEELRADLGREATDLPEQLAEEATEEIQEWLEETLEETEEVVI</sequence>
<evidence type="ECO:0000256" key="6">
    <source>
        <dbReference type="HAMAP-Rule" id="MF_03001"/>
    </source>
</evidence>
<comment type="subunit">
    <text evidence="6 7">Component of the eukaryotic translation initiation factor 3 (eIF-3) complex.</text>
</comment>
<comment type="function">
    <text evidence="7">Component of the eukaryotic translation initiation factor 3 (eIF-3) complex, which is involved in protein synthesis and, together with other initiation factors, stimulates binding of mRNA and methionyl-tRNAi to the 40S ribosome.</text>
</comment>
<gene>
    <name evidence="6" type="primary">PRT1</name>
    <name evidence="10" type="ORF">FA09DRAFT_332432</name>
</gene>
<comment type="function">
    <text evidence="6">RNA-binding component of the eukaryotic translation initiation factor 3 (eIF-3) complex, which is involved in protein synthesis of a specialized repertoire of mRNAs and, together with other initiation factors, stimulates binding of mRNA and methionyl-tRNAi to the 40S ribosome. The eIF-3 complex specifically targets and initiates translation of a subset of mRNAs involved in cell proliferation.</text>
</comment>
<dbReference type="InterPro" id="IPR034363">
    <property type="entry name" value="eIF3B_RRM"/>
</dbReference>
<dbReference type="SUPFAM" id="SSF82171">
    <property type="entry name" value="DPP6 N-terminal domain-like"/>
    <property type="match status" value="1"/>
</dbReference>
<dbReference type="OrthoDB" id="10250414at2759"/>
<dbReference type="GO" id="GO:0001732">
    <property type="term" value="P:formation of cytoplasmic translation initiation complex"/>
    <property type="evidence" value="ECO:0007669"/>
    <property type="project" value="UniProtKB-UniRule"/>
</dbReference>
<dbReference type="PROSITE" id="PS50102">
    <property type="entry name" value="RRM"/>
    <property type="match status" value="1"/>
</dbReference>
<keyword evidence="5 6" id="KW-0648">Protein biosynthesis</keyword>
<dbReference type="FunFam" id="2.130.10.10:FF:000947">
    <property type="entry name" value="Eukaryotic translation initiation factor 3 subunit B"/>
    <property type="match status" value="1"/>
</dbReference>
<accession>A0A316Z4B3</accession>
<dbReference type="Pfam" id="PF08662">
    <property type="entry name" value="eIF2A"/>
    <property type="match status" value="1"/>
</dbReference>
<dbReference type="InterPro" id="IPR011400">
    <property type="entry name" value="EIF3B"/>
</dbReference>
<dbReference type="EMBL" id="KZ819307">
    <property type="protein sequence ID" value="PWN95013.1"/>
    <property type="molecule type" value="Genomic_DNA"/>
</dbReference>
<dbReference type="GO" id="GO:0003743">
    <property type="term" value="F:translation initiation factor activity"/>
    <property type="evidence" value="ECO:0007669"/>
    <property type="project" value="UniProtKB-UniRule"/>
</dbReference>
<dbReference type="GO" id="GO:0031369">
    <property type="term" value="F:translation initiation factor binding"/>
    <property type="evidence" value="ECO:0007669"/>
    <property type="project" value="InterPro"/>
</dbReference>
<feature type="domain" description="RRM" evidence="9">
    <location>
        <begin position="34"/>
        <end position="122"/>
    </location>
</feature>
<dbReference type="InterPro" id="IPR000504">
    <property type="entry name" value="RRM_dom"/>
</dbReference>
<dbReference type="PIRSF" id="PIRSF036424">
    <property type="entry name" value="eIF3b"/>
    <property type="match status" value="1"/>
</dbReference>
<organism evidence="10 11">
    <name type="scientific">Tilletiopsis washingtonensis</name>
    <dbReference type="NCBI Taxonomy" id="58919"/>
    <lineage>
        <taxon>Eukaryota</taxon>
        <taxon>Fungi</taxon>
        <taxon>Dikarya</taxon>
        <taxon>Basidiomycota</taxon>
        <taxon>Ustilaginomycotina</taxon>
        <taxon>Exobasidiomycetes</taxon>
        <taxon>Entylomatales</taxon>
        <taxon>Entylomatales incertae sedis</taxon>
        <taxon>Tilletiopsis</taxon>
    </lineage>
</organism>
<dbReference type="GO" id="GO:0016282">
    <property type="term" value="C:eukaryotic 43S preinitiation complex"/>
    <property type="evidence" value="ECO:0007669"/>
    <property type="project" value="UniProtKB-UniRule"/>
</dbReference>
<evidence type="ECO:0000256" key="1">
    <source>
        <dbReference type="ARBA" id="ARBA00004496"/>
    </source>
</evidence>
<evidence type="ECO:0000259" key="9">
    <source>
        <dbReference type="PROSITE" id="PS50102"/>
    </source>
</evidence>
<reference evidence="10 11" key="1">
    <citation type="journal article" date="2018" name="Mol. Biol. Evol.">
        <title>Broad Genomic Sampling Reveals a Smut Pathogenic Ancestry of the Fungal Clade Ustilaginomycotina.</title>
        <authorList>
            <person name="Kijpornyongpan T."/>
            <person name="Mondo S.J."/>
            <person name="Barry K."/>
            <person name="Sandor L."/>
            <person name="Lee J."/>
            <person name="Lipzen A."/>
            <person name="Pangilinan J."/>
            <person name="LaButti K."/>
            <person name="Hainaut M."/>
            <person name="Henrissat B."/>
            <person name="Grigoriev I.V."/>
            <person name="Spatafora J.W."/>
            <person name="Aime M.C."/>
        </authorList>
    </citation>
    <scope>NUCLEOTIDE SEQUENCE [LARGE SCALE GENOMIC DNA]</scope>
    <source>
        <strain evidence="10 11">MCA 4186</strain>
    </source>
</reference>
<evidence type="ECO:0000313" key="11">
    <source>
        <dbReference type="Proteomes" id="UP000245946"/>
    </source>
</evidence>